<keyword evidence="2" id="KW-1185">Reference proteome</keyword>
<proteinExistence type="predicted"/>
<dbReference type="Proteomes" id="UP000218334">
    <property type="component" value="Unassembled WGS sequence"/>
</dbReference>
<gene>
    <name evidence="1" type="ORF">ARMSODRAFT_983720</name>
</gene>
<sequence>MCESSCFAQNAIQVTSRIQALVWLRSESDIATMYSIVRQSQRHANAVFFIGIALPTLNQPKTLLLLLNTLQNLDALSIQIRTSKKYSRRIIKLARGLQIPSLTVLKTNLEHEALAIFLNTHPAIQELHLLGAGCSADDCALSQVEAAQHLMTLAAPASCARHLIPYSPVTSLTLNSVSRSQLPLIHTALVRAREPIRKLHVSFDGRIPRVITDLLGTTCTDAVSALRLDEEGPMLKQAYPWSDSHAWTAELQACRRLKRFHLFTWDMIAFPVGEQDAEEALLESWFGTNVQATMEDVIICYGMGLYCSWWKRQRVERCWRRAQHVFGQWDKFQAADRPTIGLGRMGAQAPAAHHSASSSHAVAAYDASSNVALAESCSTQTASRVRTLFRKCSKAFVEHKSKIQFRAFYVSGITLYIQISNGRSSAPGDLGYETSRSLTELAIHHDVATLRNLIAGSRRNHRILTLRLEAISAENLRDPASMARATSGKGTIRMIVPGAEFQMSGWRPELPEVDKNIAHLLVSHPETDSSAAVP</sequence>
<evidence type="ECO:0000313" key="2">
    <source>
        <dbReference type="Proteomes" id="UP000218334"/>
    </source>
</evidence>
<name>A0A2H3AXU3_9AGAR</name>
<dbReference type="EMBL" id="KZ293534">
    <property type="protein sequence ID" value="PBK58598.1"/>
    <property type="molecule type" value="Genomic_DNA"/>
</dbReference>
<organism evidence="1 2">
    <name type="scientific">Armillaria solidipes</name>
    <dbReference type="NCBI Taxonomy" id="1076256"/>
    <lineage>
        <taxon>Eukaryota</taxon>
        <taxon>Fungi</taxon>
        <taxon>Dikarya</taxon>
        <taxon>Basidiomycota</taxon>
        <taxon>Agaricomycotina</taxon>
        <taxon>Agaricomycetes</taxon>
        <taxon>Agaricomycetidae</taxon>
        <taxon>Agaricales</taxon>
        <taxon>Marasmiineae</taxon>
        <taxon>Physalacriaceae</taxon>
        <taxon>Armillaria</taxon>
    </lineage>
</organism>
<protein>
    <submittedName>
        <fullName evidence="1">Uncharacterized protein</fullName>
    </submittedName>
</protein>
<reference evidence="2" key="1">
    <citation type="journal article" date="2017" name="Nat. Ecol. Evol.">
        <title>Genome expansion and lineage-specific genetic innovations in the forest pathogenic fungi Armillaria.</title>
        <authorList>
            <person name="Sipos G."/>
            <person name="Prasanna A.N."/>
            <person name="Walter M.C."/>
            <person name="O'Connor E."/>
            <person name="Balint B."/>
            <person name="Krizsan K."/>
            <person name="Kiss B."/>
            <person name="Hess J."/>
            <person name="Varga T."/>
            <person name="Slot J."/>
            <person name="Riley R."/>
            <person name="Boka B."/>
            <person name="Rigling D."/>
            <person name="Barry K."/>
            <person name="Lee J."/>
            <person name="Mihaltcheva S."/>
            <person name="LaButti K."/>
            <person name="Lipzen A."/>
            <person name="Waldron R."/>
            <person name="Moloney N.M."/>
            <person name="Sperisen C."/>
            <person name="Kredics L."/>
            <person name="Vagvoelgyi C."/>
            <person name="Patrignani A."/>
            <person name="Fitzpatrick D."/>
            <person name="Nagy I."/>
            <person name="Doyle S."/>
            <person name="Anderson J.B."/>
            <person name="Grigoriev I.V."/>
            <person name="Gueldener U."/>
            <person name="Muensterkoetter M."/>
            <person name="Nagy L.G."/>
        </authorList>
    </citation>
    <scope>NUCLEOTIDE SEQUENCE [LARGE SCALE GENOMIC DNA]</scope>
    <source>
        <strain evidence="2">28-4</strain>
    </source>
</reference>
<evidence type="ECO:0000313" key="1">
    <source>
        <dbReference type="EMBL" id="PBK58598.1"/>
    </source>
</evidence>
<accession>A0A2H3AXU3</accession>
<dbReference type="AlphaFoldDB" id="A0A2H3AXU3"/>